<reference evidence="1 2" key="1">
    <citation type="submission" date="2014-08" db="EMBL/GenBank/DDBJ databases">
        <authorList>
            <person name="Moulin Lionel"/>
        </authorList>
    </citation>
    <scope>NUCLEOTIDE SEQUENCE [LARGE SCALE GENOMIC DNA]</scope>
</reference>
<dbReference type="AlphaFoldDB" id="A0A090FAJ4"/>
<accession>A0A090FAJ4</accession>
<proteinExistence type="predicted"/>
<gene>
    <name evidence="1" type="ORF">MPLDJ20_310017</name>
</gene>
<name>A0A090FAJ4_MESPL</name>
<evidence type="ECO:0000313" key="2">
    <source>
        <dbReference type="Proteomes" id="UP000046373"/>
    </source>
</evidence>
<protein>
    <submittedName>
        <fullName evidence="1">Uncharacterized protein</fullName>
    </submittedName>
</protein>
<dbReference type="Proteomes" id="UP000046373">
    <property type="component" value="Unassembled WGS sequence"/>
</dbReference>
<dbReference type="EMBL" id="CCNB01000025">
    <property type="protein sequence ID" value="CDX40946.1"/>
    <property type="molecule type" value="Genomic_DNA"/>
</dbReference>
<evidence type="ECO:0000313" key="1">
    <source>
        <dbReference type="EMBL" id="CDX40946.1"/>
    </source>
</evidence>
<organism evidence="1 2">
    <name type="scientific">Mesorhizobium plurifarium</name>
    <dbReference type="NCBI Taxonomy" id="69974"/>
    <lineage>
        <taxon>Bacteria</taxon>
        <taxon>Pseudomonadati</taxon>
        <taxon>Pseudomonadota</taxon>
        <taxon>Alphaproteobacteria</taxon>
        <taxon>Hyphomicrobiales</taxon>
        <taxon>Phyllobacteriaceae</taxon>
        <taxon>Mesorhizobium</taxon>
    </lineage>
</organism>
<sequence length="23" mass="2471">MFIAAGFFHIAFSMSGAFRFGGT</sequence>